<dbReference type="RefSeq" id="WP_045376608.1">
    <property type="nucleotide sequence ID" value="NZ_BBKA01000035.1"/>
</dbReference>
<dbReference type="Pfam" id="PF00211">
    <property type="entry name" value="Guanylate_cyc"/>
    <property type="match status" value="1"/>
</dbReference>
<evidence type="ECO:0000256" key="2">
    <source>
        <dbReference type="ARBA" id="ARBA00022840"/>
    </source>
</evidence>
<dbReference type="Gene3D" id="3.30.70.1230">
    <property type="entry name" value="Nucleotide cyclase"/>
    <property type="match status" value="1"/>
</dbReference>
<feature type="domain" description="Guanylate cyclase" evidence="3">
    <location>
        <begin position="63"/>
        <end position="189"/>
    </location>
</feature>
<organism evidence="4 5">
    <name type="scientific">Mycobacterium kyorinense</name>
    <dbReference type="NCBI Taxonomy" id="487514"/>
    <lineage>
        <taxon>Bacteria</taxon>
        <taxon>Bacillati</taxon>
        <taxon>Actinomycetota</taxon>
        <taxon>Actinomycetes</taxon>
        <taxon>Mycobacteriales</taxon>
        <taxon>Mycobacteriaceae</taxon>
        <taxon>Mycobacterium</taxon>
    </lineage>
</organism>
<dbReference type="SUPFAM" id="SSF55073">
    <property type="entry name" value="Nucleotide cyclase"/>
    <property type="match status" value="1"/>
</dbReference>
<reference evidence="4 5" key="1">
    <citation type="submission" date="2016-01" db="EMBL/GenBank/DDBJ databases">
        <title>The new phylogeny of the genus Mycobacterium.</title>
        <authorList>
            <person name="Tarcisio F."/>
            <person name="Conor M."/>
            <person name="Antonella G."/>
            <person name="Elisabetta G."/>
            <person name="Giulia F.S."/>
            <person name="Sara T."/>
            <person name="Anna F."/>
            <person name="Clotilde B."/>
            <person name="Roberto B."/>
            <person name="Veronica D.S."/>
            <person name="Fabio R."/>
            <person name="Monica P."/>
            <person name="Olivier J."/>
            <person name="Enrico T."/>
            <person name="Nicola S."/>
        </authorList>
    </citation>
    <scope>NUCLEOTIDE SEQUENCE [LARGE SCALE GENOMIC DNA]</scope>
    <source>
        <strain evidence="4 5">DSM 45166</strain>
    </source>
</reference>
<dbReference type="OrthoDB" id="5476461at2"/>
<evidence type="ECO:0000259" key="3">
    <source>
        <dbReference type="PROSITE" id="PS50125"/>
    </source>
</evidence>
<dbReference type="EMBL" id="LQPE01000163">
    <property type="protein sequence ID" value="ORV98065.1"/>
    <property type="molecule type" value="Genomic_DNA"/>
</dbReference>
<dbReference type="GO" id="GO:0035556">
    <property type="term" value="P:intracellular signal transduction"/>
    <property type="evidence" value="ECO:0007669"/>
    <property type="project" value="InterPro"/>
</dbReference>
<dbReference type="PROSITE" id="PS50125">
    <property type="entry name" value="GUANYLATE_CYCLASE_2"/>
    <property type="match status" value="1"/>
</dbReference>
<dbReference type="InterPro" id="IPR041664">
    <property type="entry name" value="AAA_16"/>
</dbReference>
<dbReference type="InterPro" id="IPR029787">
    <property type="entry name" value="Nucleotide_cyclase"/>
</dbReference>
<dbReference type="InterPro" id="IPR001054">
    <property type="entry name" value="A/G_cyclase"/>
</dbReference>
<evidence type="ECO:0000256" key="1">
    <source>
        <dbReference type="ARBA" id="ARBA00022741"/>
    </source>
</evidence>
<dbReference type="InterPro" id="IPR027417">
    <property type="entry name" value="P-loop_NTPase"/>
</dbReference>
<keyword evidence="2" id="KW-0067">ATP-binding</keyword>
<dbReference type="PANTHER" id="PTHR16305:SF28">
    <property type="entry name" value="GUANYLATE CYCLASE DOMAIN-CONTAINING PROTEIN"/>
    <property type="match status" value="1"/>
</dbReference>
<evidence type="ECO:0000313" key="5">
    <source>
        <dbReference type="Proteomes" id="UP000193487"/>
    </source>
</evidence>
<evidence type="ECO:0000313" key="4">
    <source>
        <dbReference type="EMBL" id="ORV98065.1"/>
    </source>
</evidence>
<dbReference type="Pfam" id="PF13191">
    <property type="entry name" value="AAA_16"/>
    <property type="match status" value="1"/>
</dbReference>
<dbReference type="Gene3D" id="1.25.40.10">
    <property type="entry name" value="Tetratricopeptide repeat domain"/>
    <property type="match status" value="1"/>
</dbReference>
<dbReference type="SMART" id="SM00044">
    <property type="entry name" value="CYCc"/>
    <property type="match status" value="1"/>
</dbReference>
<gene>
    <name evidence="4" type="ORF">AWC14_14080</name>
</gene>
<keyword evidence="1" id="KW-0547">Nucleotide-binding</keyword>
<keyword evidence="5" id="KW-1185">Reference proteome</keyword>
<dbReference type="GO" id="GO:0005737">
    <property type="term" value="C:cytoplasm"/>
    <property type="evidence" value="ECO:0007669"/>
    <property type="project" value="TreeGrafter"/>
</dbReference>
<dbReference type="GO" id="GO:0004016">
    <property type="term" value="F:adenylate cyclase activity"/>
    <property type="evidence" value="ECO:0007669"/>
    <property type="project" value="UniProtKB-ARBA"/>
</dbReference>
<comment type="caution">
    <text evidence="4">The sequence shown here is derived from an EMBL/GenBank/DDBJ whole genome shotgun (WGS) entry which is preliminary data.</text>
</comment>
<dbReference type="CDD" id="cd07302">
    <property type="entry name" value="CHD"/>
    <property type="match status" value="1"/>
</dbReference>
<proteinExistence type="predicted"/>
<protein>
    <submittedName>
        <fullName evidence="4">Adenylyl cyclase</fullName>
    </submittedName>
</protein>
<dbReference type="SUPFAM" id="SSF52540">
    <property type="entry name" value="P-loop containing nucleoside triphosphate hydrolases"/>
    <property type="match status" value="1"/>
</dbReference>
<sequence>MSPDQSNTTINELLDRAVRAINAGDRATATTLAGQVLSVDRGNPEAEDLLAAPARYGEIRRLTIMFADLVDSTVLSTRLEPETYRTLVGRYRDEVSRLIDRYEGHICSIKGDGLLAVFGHPKAHEDDLRRAIAAGMDITRAVAQLSEQASRKFGAPINVRVGIHRGLVYLDTDQDDVYGFAANLTARISGLAEPGTVAVSDAVAPLVRDAFELSARPPAAVKGVDGLIPHHRVVTERPSAPPLRPLPLIGRDREHDWLQHSWQRASEGTLTIPGVALRGEPGIGKTRLAGEAAGLARAAGAPVVELIGSPLHTDTGLHPVRMLLERHCGITRLTDGPERLRLLQDELVSRAMDPESTVPLLAPVLGVGPEHGYHPAAVEGHALYQSIGAAVRQYVLARIGDRAGLVVAEDVHWFDPSTLELITALLGAADGRLLVVLTGREDGWMQSDWPVTLFDLAPLTDEQSDALIDALDPALTDAQRAAVRRRCDGVPFYLEHVVGELDAKFGVPEALYEPLFARLHRPHADAVPVAEAAAVIGRSGDIALLRAVVGRDAEDVDDIAAELVRARVLELSGNDGWRFRHELLREVAAELAPPSLRRDLHARTARALVDAATTVEPDWRVVADHFEQAHLYDEAVAAYQKASVDARRRGAIAEARACLTDAVNQLAHCPKGPERDRKEIAIRLERGFLAGAVQGSMSGEGPAEVERCLQLASSGMYQDELFLTLTAMIAYYYNRAELRRLRELIDSLSSRIPPDRLWSYPAIESSLGGVIWLEGDFPAAREHLLRALADRSAADPGELGAAWWIADDPIAAAHIYLARTHMVCGDLDRAYAELAEAARRCDALAFPQNVYNRAHLDFATIWLYSEAGQFEQAAAVVADLRRLSEQSGLDMWQGVAATQHATVKGLAALSAGADPDTLISRARKIAGWVDASRHLHLNVYLTFHDSVIGRLLTAAARPEEARKRLDWALQHAHETGMHFHDAELMRVRAHTLPEPSQQHEALRTALEFARKQGATLFELRCVLDSFELHGDGDRSALADVVDRFPGDARWPEYARAEKILS</sequence>
<accession>A0A1X1XGP7</accession>
<dbReference type="InterPro" id="IPR011990">
    <property type="entry name" value="TPR-like_helical_dom_sf"/>
</dbReference>
<dbReference type="Proteomes" id="UP000193487">
    <property type="component" value="Unassembled WGS sequence"/>
</dbReference>
<dbReference type="GO" id="GO:0009190">
    <property type="term" value="P:cyclic nucleotide biosynthetic process"/>
    <property type="evidence" value="ECO:0007669"/>
    <property type="project" value="InterPro"/>
</dbReference>
<dbReference type="AlphaFoldDB" id="A0A1X1XGP7"/>
<dbReference type="PANTHER" id="PTHR16305">
    <property type="entry name" value="TESTICULAR SOLUBLE ADENYLYL CYCLASE"/>
    <property type="match status" value="1"/>
</dbReference>
<dbReference type="GO" id="GO:0005524">
    <property type="term" value="F:ATP binding"/>
    <property type="evidence" value="ECO:0007669"/>
    <property type="project" value="UniProtKB-KW"/>
</dbReference>
<name>A0A1X1XGP7_9MYCO</name>